<gene>
    <name evidence="1" type="ORF">Scep_011817</name>
</gene>
<keyword evidence="2" id="KW-1185">Reference proteome</keyword>
<name>A0AAP0JE39_9MAGN</name>
<organism evidence="1 2">
    <name type="scientific">Stephania cephalantha</name>
    <dbReference type="NCBI Taxonomy" id="152367"/>
    <lineage>
        <taxon>Eukaryota</taxon>
        <taxon>Viridiplantae</taxon>
        <taxon>Streptophyta</taxon>
        <taxon>Embryophyta</taxon>
        <taxon>Tracheophyta</taxon>
        <taxon>Spermatophyta</taxon>
        <taxon>Magnoliopsida</taxon>
        <taxon>Ranunculales</taxon>
        <taxon>Menispermaceae</taxon>
        <taxon>Menispermoideae</taxon>
        <taxon>Cissampelideae</taxon>
        <taxon>Stephania</taxon>
    </lineage>
</organism>
<accession>A0AAP0JE39</accession>
<dbReference type="EMBL" id="JBBNAG010000005">
    <property type="protein sequence ID" value="KAK9132289.1"/>
    <property type="molecule type" value="Genomic_DNA"/>
</dbReference>
<comment type="caution">
    <text evidence="1">The sequence shown here is derived from an EMBL/GenBank/DDBJ whole genome shotgun (WGS) entry which is preliminary data.</text>
</comment>
<reference evidence="1 2" key="1">
    <citation type="submission" date="2024-01" db="EMBL/GenBank/DDBJ databases">
        <title>Genome assemblies of Stephania.</title>
        <authorList>
            <person name="Yang L."/>
        </authorList>
    </citation>
    <scope>NUCLEOTIDE SEQUENCE [LARGE SCALE GENOMIC DNA]</scope>
    <source>
        <strain evidence="1">JXDWG</strain>
        <tissue evidence="1">Leaf</tissue>
    </source>
</reference>
<evidence type="ECO:0000313" key="2">
    <source>
        <dbReference type="Proteomes" id="UP001419268"/>
    </source>
</evidence>
<protein>
    <submittedName>
        <fullName evidence="1">Uncharacterized protein</fullName>
    </submittedName>
</protein>
<sequence length="53" mass="6173">MNSNLLVGKALVKMSRMRGELIIDLYCETRKHDFGEYFNLIDPPSRGIFEKII</sequence>
<dbReference type="AlphaFoldDB" id="A0AAP0JE39"/>
<proteinExistence type="predicted"/>
<dbReference type="Proteomes" id="UP001419268">
    <property type="component" value="Unassembled WGS sequence"/>
</dbReference>
<evidence type="ECO:0000313" key="1">
    <source>
        <dbReference type="EMBL" id="KAK9132289.1"/>
    </source>
</evidence>